<dbReference type="Proteomes" id="UP001145050">
    <property type="component" value="Unassembled WGS sequence"/>
</dbReference>
<evidence type="ECO:0000313" key="2">
    <source>
        <dbReference type="Proteomes" id="UP001145050"/>
    </source>
</evidence>
<evidence type="ECO:0000313" key="1">
    <source>
        <dbReference type="EMBL" id="MDC3424290.1"/>
    </source>
</evidence>
<accession>A0A9X3WRY5</accession>
<comment type="caution">
    <text evidence="1">The sequence shown here is derived from an EMBL/GenBank/DDBJ whole genome shotgun (WGS) entry which is preliminary data.</text>
</comment>
<organism evidence="1 2">
    <name type="scientific">Terrihalobacillus insolitus</name>
    <dbReference type="NCBI Taxonomy" id="2950438"/>
    <lineage>
        <taxon>Bacteria</taxon>
        <taxon>Bacillati</taxon>
        <taxon>Bacillota</taxon>
        <taxon>Bacilli</taxon>
        <taxon>Bacillales</taxon>
        <taxon>Bacillaceae</taxon>
        <taxon>Terrihalobacillus</taxon>
    </lineage>
</organism>
<name>A0A9X3WRY5_9BACI</name>
<protein>
    <submittedName>
        <fullName evidence="1">Uncharacterized protein</fullName>
    </submittedName>
</protein>
<dbReference type="RefSeq" id="WP_272436095.1">
    <property type="nucleotide sequence ID" value="NZ_JAMQKB010000005.1"/>
</dbReference>
<keyword evidence="2" id="KW-1185">Reference proteome</keyword>
<gene>
    <name evidence="1" type="ORF">NC797_07180</name>
</gene>
<reference evidence="1" key="1">
    <citation type="submission" date="2022-06" db="EMBL/GenBank/DDBJ databases">
        <title>Aquibacillus sp. a new bacterium isolated from soil saline samples.</title>
        <authorList>
            <person name="Galisteo C."/>
            <person name="De La Haba R."/>
            <person name="Sanchez-Porro C."/>
            <person name="Ventosa A."/>
        </authorList>
    </citation>
    <scope>NUCLEOTIDE SEQUENCE</scope>
    <source>
        <strain evidence="1">3ASR75-11</strain>
    </source>
</reference>
<dbReference type="AlphaFoldDB" id="A0A9X3WRY5"/>
<sequence>MNMNFSDKSSALKNLVIASLISEGELLDINGESELHVPFTREKSVYLYNYLRNNNLKEYVSVEPRKEQFKINLNEELRCLVSKWFIKGTKIFSKNLGLLLNFNAIILCINLFGTRKLEGIGISTTVHKDFLKTLSYCIEKMLSLSVIPGKNQLKIPEVPVLLLETMDKISTIESTEIANYLTNAEKNKLREAIFHKGGKSYV</sequence>
<proteinExistence type="predicted"/>
<dbReference type="EMBL" id="JAMQKB010000005">
    <property type="protein sequence ID" value="MDC3424290.1"/>
    <property type="molecule type" value="Genomic_DNA"/>
</dbReference>